<name>A0A2U8DZP6_9BACT</name>
<sequence>MRRPSTSDAFQVLSVFSETQGLLLVLQRVSKAKRKGEVAMALDLFNEVSLMLESSNQGQTWFVREARVLRSAEGIGRNYEALQCASAFAWLVAQNTIPEETRARVYALLGQAFGAFAESPRPDVAYVKALYCLARDEGYPVKQEWVRSLAAADRAQVAELLNKPLAEQSANAEAVARLRERLEAWVRTQTDIIVG</sequence>
<evidence type="ECO:0000313" key="2">
    <source>
        <dbReference type="Proteomes" id="UP000244896"/>
    </source>
</evidence>
<dbReference type="AlphaFoldDB" id="A0A2U8DZP6"/>
<evidence type="ECO:0008006" key="3">
    <source>
        <dbReference type="Google" id="ProtNLM"/>
    </source>
</evidence>
<dbReference type="KEGG" id="elut:CKA38_01225"/>
<keyword evidence="2" id="KW-1185">Reference proteome</keyword>
<reference evidence="1 2" key="1">
    <citation type="journal article" date="2018" name="Syst. Appl. Microbiol.">
        <title>Ereboglobus luteus gen. nov. sp. nov. from cockroach guts, and new insights into the oxygen relationship of the genera Opitutus and Didymococcus (Verrucomicrobia: Opitutaceae).</title>
        <authorList>
            <person name="Tegtmeier D."/>
            <person name="Belitz A."/>
            <person name="Radek R."/>
            <person name="Heimerl T."/>
            <person name="Brune A."/>
        </authorList>
    </citation>
    <scope>NUCLEOTIDE SEQUENCE [LARGE SCALE GENOMIC DNA]</scope>
    <source>
        <strain evidence="1 2">Ho45</strain>
    </source>
</reference>
<organism evidence="1 2">
    <name type="scientific">Ereboglobus luteus</name>
    <dbReference type="NCBI Taxonomy" id="1796921"/>
    <lineage>
        <taxon>Bacteria</taxon>
        <taxon>Pseudomonadati</taxon>
        <taxon>Verrucomicrobiota</taxon>
        <taxon>Opitutia</taxon>
        <taxon>Opitutales</taxon>
        <taxon>Opitutaceae</taxon>
        <taxon>Ereboglobus</taxon>
    </lineage>
</organism>
<gene>
    <name evidence="1" type="ORF">CKA38_01225</name>
</gene>
<evidence type="ECO:0000313" key="1">
    <source>
        <dbReference type="EMBL" id="AWI08069.1"/>
    </source>
</evidence>
<accession>A0A2U8DZP6</accession>
<dbReference type="EMBL" id="CP023004">
    <property type="protein sequence ID" value="AWI08069.1"/>
    <property type="molecule type" value="Genomic_DNA"/>
</dbReference>
<protein>
    <recommendedName>
        <fullName evidence="3">DNA repair protein RecO</fullName>
    </recommendedName>
</protein>
<dbReference type="Proteomes" id="UP000244896">
    <property type="component" value="Chromosome"/>
</dbReference>
<proteinExistence type="predicted"/>